<dbReference type="InterPro" id="IPR051686">
    <property type="entry name" value="Lipoprotein_DolP"/>
</dbReference>
<name>A0ABN7Z0K4_9BURK</name>
<dbReference type="Pfam" id="PF04972">
    <property type="entry name" value="BON"/>
    <property type="match status" value="1"/>
</dbReference>
<protein>
    <recommendedName>
        <fullName evidence="2">BON domain-containing protein</fullName>
    </recommendedName>
</protein>
<sequence>MGNWTDDYGRERSGARYGDDQRTGSRAFEGGGMRDEMNEQRRQRSRTYSTGGGFGSGDDGAPRSSHAWFAGDPGHESWEWGDEQIARYEERYPQAHYRRGREDSDDEQWAPGRDISDHESRTGEGSPDREGYVQGYSRGYMDGYRAGQQSTGTMASAGATPHPEGSGHMGASGMGNMQGMRAQGAYGSGGGRTSMSGMSGMGGMGGNRGVGTLGRSTGAGHVNAPMRRVGPKGYQRSDEAIHEDVCVRLARDNALDVSEVSVSVSGGNVTLSGTVPDRQDKYAIEEIADEVYGVNEVINNIRVNRPGMVAAG</sequence>
<dbReference type="PANTHER" id="PTHR34606">
    <property type="entry name" value="BON DOMAIN-CONTAINING PROTEIN"/>
    <property type="match status" value="1"/>
</dbReference>
<feature type="compositionally biased region" description="Basic and acidic residues" evidence="1">
    <location>
        <begin position="7"/>
        <end position="23"/>
    </location>
</feature>
<gene>
    <name evidence="3" type="ORF">LMG21510_03632</name>
</gene>
<organism evidence="3 4">
    <name type="scientific">Cupriavidus respiraculi</name>
    <dbReference type="NCBI Taxonomy" id="195930"/>
    <lineage>
        <taxon>Bacteria</taxon>
        <taxon>Pseudomonadati</taxon>
        <taxon>Pseudomonadota</taxon>
        <taxon>Betaproteobacteria</taxon>
        <taxon>Burkholderiales</taxon>
        <taxon>Burkholderiaceae</taxon>
        <taxon>Cupriavidus</taxon>
    </lineage>
</organism>
<feature type="compositionally biased region" description="Basic and acidic residues" evidence="1">
    <location>
        <begin position="114"/>
        <end position="131"/>
    </location>
</feature>
<evidence type="ECO:0000259" key="2">
    <source>
        <dbReference type="PROSITE" id="PS50914"/>
    </source>
</evidence>
<accession>A0ABN7Z0K4</accession>
<evidence type="ECO:0000313" key="4">
    <source>
        <dbReference type="Proteomes" id="UP000721236"/>
    </source>
</evidence>
<feature type="domain" description="BON" evidence="2">
    <location>
        <begin position="237"/>
        <end position="305"/>
    </location>
</feature>
<dbReference type="Gene3D" id="3.30.1340.30">
    <property type="match status" value="1"/>
</dbReference>
<feature type="region of interest" description="Disordered" evidence="1">
    <location>
        <begin position="1"/>
        <end position="81"/>
    </location>
</feature>
<dbReference type="PROSITE" id="PS50914">
    <property type="entry name" value="BON"/>
    <property type="match status" value="1"/>
</dbReference>
<reference evidence="3 4" key="1">
    <citation type="submission" date="2021-08" db="EMBL/GenBank/DDBJ databases">
        <authorList>
            <person name="Peeters C."/>
        </authorList>
    </citation>
    <scope>NUCLEOTIDE SEQUENCE [LARGE SCALE GENOMIC DNA]</scope>
    <source>
        <strain evidence="3 4">LMG 21510</strain>
    </source>
</reference>
<keyword evidence="4" id="KW-1185">Reference proteome</keyword>
<dbReference type="PANTHER" id="PTHR34606:SF15">
    <property type="entry name" value="BON DOMAIN-CONTAINING PROTEIN"/>
    <property type="match status" value="1"/>
</dbReference>
<dbReference type="InterPro" id="IPR007055">
    <property type="entry name" value="BON_dom"/>
</dbReference>
<dbReference type="EMBL" id="CAJZAH010000004">
    <property type="protein sequence ID" value="CAG9178893.1"/>
    <property type="molecule type" value="Genomic_DNA"/>
</dbReference>
<dbReference type="Proteomes" id="UP000721236">
    <property type="component" value="Unassembled WGS sequence"/>
</dbReference>
<proteinExistence type="predicted"/>
<comment type="caution">
    <text evidence="3">The sequence shown here is derived from an EMBL/GenBank/DDBJ whole genome shotgun (WGS) entry which is preliminary data.</text>
</comment>
<dbReference type="RefSeq" id="WP_224043197.1">
    <property type="nucleotide sequence ID" value="NZ_CAJZAH010000004.1"/>
</dbReference>
<feature type="region of interest" description="Disordered" evidence="1">
    <location>
        <begin position="96"/>
        <end position="132"/>
    </location>
</feature>
<evidence type="ECO:0000256" key="1">
    <source>
        <dbReference type="SAM" id="MobiDB-lite"/>
    </source>
</evidence>
<feature type="compositionally biased region" description="Basic and acidic residues" evidence="1">
    <location>
        <begin position="32"/>
        <end position="42"/>
    </location>
</feature>
<evidence type="ECO:0000313" key="3">
    <source>
        <dbReference type="EMBL" id="CAG9178893.1"/>
    </source>
</evidence>